<evidence type="ECO:0000259" key="1">
    <source>
        <dbReference type="PROSITE" id="PS50146"/>
    </source>
</evidence>
<evidence type="ECO:0000313" key="2">
    <source>
        <dbReference type="EMBL" id="GLD67069.1"/>
    </source>
</evidence>
<dbReference type="Proteomes" id="UP001279410">
    <property type="component" value="Unassembled WGS sequence"/>
</dbReference>
<reference evidence="2" key="1">
    <citation type="submission" date="2022-08" db="EMBL/GenBank/DDBJ databases">
        <title>Genome sequencing of akame (Lates japonicus).</title>
        <authorList>
            <person name="Hashiguchi Y."/>
            <person name="Takahashi H."/>
        </authorList>
    </citation>
    <scope>NUCLEOTIDE SEQUENCE</scope>
    <source>
        <strain evidence="2">Kochi</strain>
    </source>
</reference>
<sequence length="162" mass="18256">MRLSVSMVCCTRGIFKLGRRVTASCSPDRLTWIPITPRTPTGEPCVLQPGVVLLQDVFAVKVKRRRAAGQQSGGAVLGVALFCCRRMGRRLEEDTLHLHNASAEHTQTWYNTLKELLAGFSSRPRYLKVFINPSSHKKEAVHIYREHVAPLFKMADIRIDIT</sequence>
<dbReference type="Gene3D" id="3.40.50.10330">
    <property type="entry name" value="Probable inorganic polyphosphate/atp-NAD kinase, domain 1"/>
    <property type="match status" value="1"/>
</dbReference>
<organism evidence="2 3">
    <name type="scientific">Lates japonicus</name>
    <name type="common">Japanese lates</name>
    <dbReference type="NCBI Taxonomy" id="270547"/>
    <lineage>
        <taxon>Eukaryota</taxon>
        <taxon>Metazoa</taxon>
        <taxon>Chordata</taxon>
        <taxon>Craniata</taxon>
        <taxon>Vertebrata</taxon>
        <taxon>Euteleostomi</taxon>
        <taxon>Actinopterygii</taxon>
        <taxon>Neopterygii</taxon>
        <taxon>Teleostei</taxon>
        <taxon>Neoteleostei</taxon>
        <taxon>Acanthomorphata</taxon>
        <taxon>Carangaria</taxon>
        <taxon>Carangaria incertae sedis</taxon>
        <taxon>Centropomidae</taxon>
        <taxon>Lates</taxon>
    </lineage>
</organism>
<dbReference type="GO" id="GO:0016301">
    <property type="term" value="F:kinase activity"/>
    <property type="evidence" value="ECO:0007669"/>
    <property type="project" value="UniProtKB-KW"/>
</dbReference>
<protein>
    <submittedName>
        <fullName evidence="2">Ceramide kinase-like protein</fullName>
    </submittedName>
</protein>
<comment type="caution">
    <text evidence="2">The sequence shown here is derived from an EMBL/GenBank/DDBJ whole genome shotgun (WGS) entry which is preliminary data.</text>
</comment>
<evidence type="ECO:0000313" key="3">
    <source>
        <dbReference type="Proteomes" id="UP001279410"/>
    </source>
</evidence>
<feature type="non-terminal residue" evidence="2">
    <location>
        <position position="162"/>
    </location>
</feature>
<keyword evidence="3" id="KW-1185">Reference proteome</keyword>
<name>A0AAD3N979_LATJO</name>
<feature type="domain" description="DAGKc" evidence="1">
    <location>
        <begin position="122"/>
        <end position="162"/>
    </location>
</feature>
<dbReference type="InterPro" id="IPR001206">
    <property type="entry name" value="Diacylglycerol_kinase_cat_dom"/>
</dbReference>
<dbReference type="EMBL" id="BRZM01000102">
    <property type="protein sequence ID" value="GLD67069.1"/>
    <property type="molecule type" value="Genomic_DNA"/>
</dbReference>
<accession>A0AAD3N979</accession>
<gene>
    <name evidence="2" type="ORF">AKAME5_001843500</name>
</gene>
<dbReference type="PROSITE" id="PS50146">
    <property type="entry name" value="DAGK"/>
    <property type="match status" value="1"/>
</dbReference>
<keyword evidence="2" id="KW-0808">Transferase</keyword>
<dbReference type="InterPro" id="IPR017438">
    <property type="entry name" value="ATP-NAD_kinase_N"/>
</dbReference>
<dbReference type="AlphaFoldDB" id="A0AAD3N979"/>
<proteinExistence type="predicted"/>
<keyword evidence="2" id="KW-0418">Kinase</keyword>